<accession>A0AAP9XWG9</accession>
<dbReference type="RefSeq" id="WP_015877377.1">
    <property type="nucleotide sequence ID" value="NZ_CP033642.1"/>
</dbReference>
<dbReference type="EMBL" id="CP065600">
    <property type="protein sequence ID" value="QPQ89898.1"/>
    <property type="molecule type" value="Genomic_DNA"/>
</dbReference>
<reference evidence="1 2" key="1">
    <citation type="submission" date="2020-12" db="EMBL/GenBank/DDBJ databases">
        <title>FDA dAtabase for Regulatory Grade micrObial Sequences (FDA-ARGOS): Supporting development and validation of Infectious Disease Dx tests.</title>
        <authorList>
            <person name="Minogue T."/>
            <person name="Wolcott M."/>
            <person name="Wasieloski L."/>
            <person name="Aguilar W."/>
            <person name="Moore D."/>
            <person name="Jaissle J."/>
            <person name="Tallon L."/>
            <person name="Sadzewicz L."/>
            <person name="Zhao X."/>
            <person name="Boylan J."/>
            <person name="Ott S."/>
            <person name="Bowen H."/>
            <person name="Vavikolanu K."/>
            <person name="Mehta A."/>
            <person name="Aluvathingal J."/>
            <person name="Nadendla S."/>
            <person name="Yan Y."/>
            <person name="Sichtig H."/>
        </authorList>
    </citation>
    <scope>NUCLEOTIDE SEQUENCE [LARGE SCALE GENOMIC DNA]</scope>
    <source>
        <strain evidence="1 2">FDAARGOS_949</strain>
    </source>
</reference>
<dbReference type="Proteomes" id="UP000594892">
    <property type="component" value="Chromosome 1"/>
</dbReference>
<name>A0AAP9XWG9_BURGL</name>
<sequence length="103" mass="11788">MAARQQFQKALMLLDRGAIERGEAVLHQVIEDAGRENDQIALVQGLVCLGDLLHETNRPSEARPYLERAVKETRDDDLLAQEFARAWELLRVANTSHPRIWSR</sequence>
<gene>
    <name evidence="1" type="ORF">I6H06_09840</name>
</gene>
<evidence type="ECO:0000313" key="1">
    <source>
        <dbReference type="EMBL" id="QPQ89898.1"/>
    </source>
</evidence>
<protein>
    <recommendedName>
        <fullName evidence="3">Tetratricopeptide repeat protein</fullName>
    </recommendedName>
</protein>
<evidence type="ECO:0000313" key="2">
    <source>
        <dbReference type="Proteomes" id="UP000594892"/>
    </source>
</evidence>
<dbReference type="InterPro" id="IPR011990">
    <property type="entry name" value="TPR-like_helical_dom_sf"/>
</dbReference>
<dbReference type="SUPFAM" id="SSF48452">
    <property type="entry name" value="TPR-like"/>
    <property type="match status" value="1"/>
</dbReference>
<dbReference type="Gene3D" id="1.25.40.10">
    <property type="entry name" value="Tetratricopeptide repeat domain"/>
    <property type="match status" value="1"/>
</dbReference>
<evidence type="ECO:0008006" key="3">
    <source>
        <dbReference type="Google" id="ProtNLM"/>
    </source>
</evidence>
<dbReference type="GeneID" id="45699015"/>
<organism evidence="1 2">
    <name type="scientific">Burkholderia glumae</name>
    <name type="common">Pseudomonas glumae</name>
    <dbReference type="NCBI Taxonomy" id="337"/>
    <lineage>
        <taxon>Bacteria</taxon>
        <taxon>Pseudomonadati</taxon>
        <taxon>Pseudomonadota</taxon>
        <taxon>Betaproteobacteria</taxon>
        <taxon>Burkholderiales</taxon>
        <taxon>Burkholderiaceae</taxon>
        <taxon>Burkholderia</taxon>
    </lineage>
</organism>
<proteinExistence type="predicted"/>
<dbReference type="AlphaFoldDB" id="A0AAP9XWG9"/>